<reference evidence="1 2" key="1">
    <citation type="submission" date="2014-04" db="EMBL/GenBank/DDBJ databases">
        <authorList>
            <consortium name="DOE Joint Genome Institute"/>
            <person name="Kuo A."/>
            <person name="Kohler A."/>
            <person name="Jargeat P."/>
            <person name="Nagy L.G."/>
            <person name="Floudas D."/>
            <person name="Copeland A."/>
            <person name="Barry K.W."/>
            <person name="Cichocki N."/>
            <person name="Veneault-Fourrey C."/>
            <person name="LaButti K."/>
            <person name="Lindquist E.A."/>
            <person name="Lipzen A."/>
            <person name="Lundell T."/>
            <person name="Morin E."/>
            <person name="Murat C."/>
            <person name="Sun H."/>
            <person name="Tunlid A."/>
            <person name="Henrissat B."/>
            <person name="Grigoriev I.V."/>
            <person name="Hibbett D.S."/>
            <person name="Martin F."/>
            <person name="Nordberg H.P."/>
            <person name="Cantor M.N."/>
            <person name="Hua S.X."/>
        </authorList>
    </citation>
    <scope>NUCLEOTIDE SEQUENCE [LARGE SCALE GENOMIC DNA]</scope>
    <source>
        <strain evidence="1 2">Ve08.2h10</strain>
    </source>
</reference>
<sequence>MPTAIASGGNYYRSPGVLPQISNPLLAIISPLVVVPTLYPASCRPNGQANLIPFLLDAYKEAMRYLIKGSWASSADESESTEAVVFKGIHRHEYEALSHTDQENDNVIKKSRLTHNAQKHIVLIEWPSTVHEAPFNNLKDVMTMSVNQIPYNCNHLSHTLQMNFTVESNNFSGTPDIVLSLTRLKGIPSVHIPFIGECAFSQWQDVLEKKLKNKIETHSEVIMVVMVVVKEVNTGYHAPEYGSVVWQAFCHHKTSLSLQHFLKDPQDQLEPQGLSQTTGCSLSQPIVVKEHVWCHIFSVEYYVWVKKGDELIDINKRDAEHMAQGSLFLELLMDAVKEMVSDQFLKIKNYISTLYSTMDPGTDVSQIEAMHITLPLDFG</sequence>
<evidence type="ECO:0000313" key="1">
    <source>
        <dbReference type="EMBL" id="KIK82223.1"/>
    </source>
</evidence>
<keyword evidence="2" id="KW-1185">Reference proteome</keyword>
<name>A0A0D0D2E4_9AGAM</name>
<dbReference type="AlphaFoldDB" id="A0A0D0D2E4"/>
<accession>A0A0D0D2E4</accession>
<protein>
    <submittedName>
        <fullName evidence="1">Uncharacterized protein</fullName>
    </submittedName>
</protein>
<organism evidence="1 2">
    <name type="scientific">Paxillus rubicundulus Ve08.2h10</name>
    <dbReference type="NCBI Taxonomy" id="930991"/>
    <lineage>
        <taxon>Eukaryota</taxon>
        <taxon>Fungi</taxon>
        <taxon>Dikarya</taxon>
        <taxon>Basidiomycota</taxon>
        <taxon>Agaricomycotina</taxon>
        <taxon>Agaricomycetes</taxon>
        <taxon>Agaricomycetidae</taxon>
        <taxon>Boletales</taxon>
        <taxon>Paxilineae</taxon>
        <taxon>Paxillaceae</taxon>
        <taxon>Paxillus</taxon>
    </lineage>
</organism>
<dbReference type="InParanoid" id="A0A0D0D2E4"/>
<dbReference type="Proteomes" id="UP000054538">
    <property type="component" value="Unassembled WGS sequence"/>
</dbReference>
<feature type="non-terminal residue" evidence="1">
    <location>
        <position position="379"/>
    </location>
</feature>
<evidence type="ECO:0000313" key="2">
    <source>
        <dbReference type="Proteomes" id="UP000054538"/>
    </source>
</evidence>
<dbReference type="HOGENOM" id="CLU_047153_3_0_1"/>
<gene>
    <name evidence="1" type="ORF">PAXRUDRAFT_27652</name>
</gene>
<reference evidence="2" key="2">
    <citation type="submission" date="2015-01" db="EMBL/GenBank/DDBJ databases">
        <title>Evolutionary Origins and Diversification of the Mycorrhizal Mutualists.</title>
        <authorList>
            <consortium name="DOE Joint Genome Institute"/>
            <consortium name="Mycorrhizal Genomics Consortium"/>
            <person name="Kohler A."/>
            <person name="Kuo A."/>
            <person name="Nagy L.G."/>
            <person name="Floudas D."/>
            <person name="Copeland A."/>
            <person name="Barry K.W."/>
            <person name="Cichocki N."/>
            <person name="Veneault-Fourrey C."/>
            <person name="LaButti K."/>
            <person name="Lindquist E.A."/>
            <person name="Lipzen A."/>
            <person name="Lundell T."/>
            <person name="Morin E."/>
            <person name="Murat C."/>
            <person name="Riley R."/>
            <person name="Ohm R."/>
            <person name="Sun H."/>
            <person name="Tunlid A."/>
            <person name="Henrissat B."/>
            <person name="Grigoriev I.V."/>
            <person name="Hibbett D.S."/>
            <person name="Martin F."/>
        </authorList>
    </citation>
    <scope>NUCLEOTIDE SEQUENCE [LARGE SCALE GENOMIC DNA]</scope>
    <source>
        <strain evidence="2">Ve08.2h10</strain>
    </source>
</reference>
<proteinExistence type="predicted"/>
<dbReference type="OrthoDB" id="2684767at2759"/>
<dbReference type="EMBL" id="KN825658">
    <property type="protein sequence ID" value="KIK82223.1"/>
    <property type="molecule type" value="Genomic_DNA"/>
</dbReference>